<accession>M0QH06</accession>
<keyword evidence="3" id="KW-1185">Reference proteome</keyword>
<dbReference type="PANTHER" id="PTHR11669">
    <property type="entry name" value="REPLICATION FACTOR C / DNA POLYMERASE III GAMMA-TAU SUBUNIT"/>
    <property type="match status" value="1"/>
</dbReference>
<reference evidence="2 3" key="1">
    <citation type="submission" date="2013-01" db="EMBL/GenBank/DDBJ databases">
        <title>Whole genome shotgun sequence of Gordonia soli NBRC 108243.</title>
        <authorList>
            <person name="Isaki-Nakamura S."/>
            <person name="Hosoyama A."/>
            <person name="Tsuchikane K."/>
            <person name="Ando Y."/>
            <person name="Baba S."/>
            <person name="Ohji S."/>
            <person name="Hamada M."/>
            <person name="Tamura T."/>
            <person name="Yamazoe A."/>
            <person name="Yamazaki S."/>
            <person name="Fujita N."/>
        </authorList>
    </citation>
    <scope>NUCLEOTIDE SEQUENCE [LARGE SCALE GENOMIC DNA]</scope>
    <source>
        <strain evidence="2 3">NBRC 108243</strain>
    </source>
</reference>
<dbReference type="SUPFAM" id="SSF52540">
    <property type="entry name" value="P-loop containing nucleoside triphosphate hydrolases"/>
    <property type="match status" value="1"/>
</dbReference>
<dbReference type="GO" id="GO:0008408">
    <property type="term" value="F:3'-5' exonuclease activity"/>
    <property type="evidence" value="ECO:0007669"/>
    <property type="project" value="InterPro"/>
</dbReference>
<dbReference type="eggNOG" id="COG0470">
    <property type="taxonomic scope" value="Bacteria"/>
</dbReference>
<protein>
    <submittedName>
        <fullName evidence="2">DNA polymerase III subunit delta</fullName>
    </submittedName>
</protein>
<dbReference type="GO" id="GO:0006261">
    <property type="term" value="P:DNA-templated DNA replication"/>
    <property type="evidence" value="ECO:0007669"/>
    <property type="project" value="TreeGrafter"/>
</dbReference>
<dbReference type="Pfam" id="PF13177">
    <property type="entry name" value="DNA_pol3_delta2"/>
    <property type="match status" value="1"/>
</dbReference>
<gene>
    <name evidence="2" type="primary">holB</name>
    <name evidence="2" type="ORF">GS4_08_01810</name>
</gene>
<dbReference type="InterPro" id="IPR003593">
    <property type="entry name" value="AAA+_ATPase"/>
</dbReference>
<feature type="domain" description="AAA+ ATPase" evidence="1">
    <location>
        <begin position="63"/>
        <end position="205"/>
    </location>
</feature>
<dbReference type="STRING" id="1223545.GS4_08_01810"/>
<dbReference type="InterPro" id="IPR027417">
    <property type="entry name" value="P-loop_NTPase"/>
</dbReference>
<dbReference type="NCBIfam" id="TIGR00678">
    <property type="entry name" value="holB"/>
    <property type="match status" value="1"/>
</dbReference>
<dbReference type="InterPro" id="IPR004622">
    <property type="entry name" value="DNA_pol_HolB"/>
</dbReference>
<name>M0QH06_9ACTN</name>
<dbReference type="PANTHER" id="PTHR11669:SF8">
    <property type="entry name" value="DNA POLYMERASE III SUBUNIT DELTA"/>
    <property type="match status" value="1"/>
</dbReference>
<dbReference type="Proteomes" id="UP000011666">
    <property type="component" value="Unassembled WGS sequence"/>
</dbReference>
<proteinExistence type="predicted"/>
<dbReference type="InterPro" id="IPR050238">
    <property type="entry name" value="DNA_Rep/Repair_Clamp_Loader"/>
</dbReference>
<dbReference type="Gene3D" id="3.40.50.300">
    <property type="entry name" value="P-loop containing nucleotide triphosphate hydrolases"/>
    <property type="match status" value="1"/>
</dbReference>
<dbReference type="AlphaFoldDB" id="M0QH06"/>
<evidence type="ECO:0000313" key="3">
    <source>
        <dbReference type="Proteomes" id="UP000011666"/>
    </source>
</evidence>
<organism evidence="2 3">
    <name type="scientific">Gordonia soli NBRC 108243</name>
    <dbReference type="NCBI Taxonomy" id="1223545"/>
    <lineage>
        <taxon>Bacteria</taxon>
        <taxon>Bacillati</taxon>
        <taxon>Actinomycetota</taxon>
        <taxon>Actinomycetes</taxon>
        <taxon>Mycobacteriales</taxon>
        <taxon>Gordoniaceae</taxon>
        <taxon>Gordonia</taxon>
    </lineage>
</organism>
<comment type="caution">
    <text evidence="2">The sequence shown here is derived from an EMBL/GenBank/DDBJ whole genome shotgun (WGS) entry which is preliminary data.</text>
</comment>
<dbReference type="GO" id="GO:0003887">
    <property type="term" value="F:DNA-directed DNA polymerase activity"/>
    <property type="evidence" value="ECO:0007669"/>
    <property type="project" value="InterPro"/>
</dbReference>
<evidence type="ECO:0000259" key="1">
    <source>
        <dbReference type="SMART" id="SM00382"/>
    </source>
</evidence>
<dbReference type="SMART" id="SM00382">
    <property type="entry name" value="AAA"/>
    <property type="match status" value="1"/>
</dbReference>
<dbReference type="RefSeq" id="WP_007618914.1">
    <property type="nucleotide sequence ID" value="NZ_BANX01000008.1"/>
</dbReference>
<dbReference type="NCBIfam" id="NF005926">
    <property type="entry name" value="PRK07940.1"/>
    <property type="match status" value="1"/>
</dbReference>
<dbReference type="OrthoDB" id="9809531at2"/>
<evidence type="ECO:0000313" key="2">
    <source>
        <dbReference type="EMBL" id="GAC67596.1"/>
    </source>
</evidence>
<sequence length="428" mass="45010">MTNVFDRLIGQTAVAADLVTAARAARGVANRLDEADAGAMSMFADDDSPTTADELEVGSRAAMTHAWLFTGPPGSGRSVAATCFAAALQCQSEEIGCGECRACVTAMAHTHADIRHIVPEGLSVSVKEAREVVQAAARRPGTGRWQVVIVEDADRLTEQAANALLKAVEEPPSRTVFLLCAPSVDPEDIAVTLRSRCRHVALTTPPADAIARVLVERDGIDPDKATWAASVCGGHVGRAKRLATDPDAAAQREKALGIARNATREATAYKAAEDLVRSADEAAKAIAAELDEAETEEMKTALGAGGTGKGTARPPRGTAGALKDLEKRQKSRATRVGRDVLDRALVDLAALFRDALVVSVGAQVTAMHPDKDEMVAGMADYASPEQLLTCVEAVLHCREVLDFNVKPKFAVDAMVATIGLAMSKGSRV</sequence>
<dbReference type="EMBL" id="BANX01000008">
    <property type="protein sequence ID" value="GAC67596.1"/>
    <property type="molecule type" value="Genomic_DNA"/>
</dbReference>